<feature type="compositionally biased region" description="Polar residues" evidence="1">
    <location>
        <begin position="115"/>
        <end position="126"/>
    </location>
</feature>
<reference evidence="2 3" key="1">
    <citation type="submission" date="2017-06" db="EMBL/GenBank/DDBJ databases">
        <title>Comparative genomic analysis of Ambrosia Fusariam Clade fungi.</title>
        <authorList>
            <person name="Stajich J.E."/>
            <person name="Carrillo J."/>
            <person name="Kijimoto T."/>
            <person name="Eskalen A."/>
            <person name="O'Donnell K."/>
            <person name="Kasson M."/>
        </authorList>
    </citation>
    <scope>NUCLEOTIDE SEQUENCE [LARGE SCALE GENOMIC DNA]</scope>
    <source>
        <strain evidence="2 3">NRRL62606</strain>
    </source>
</reference>
<name>A0A428S1H5_9HYPO</name>
<feature type="compositionally biased region" description="Polar residues" evidence="1">
    <location>
        <begin position="62"/>
        <end position="75"/>
    </location>
</feature>
<evidence type="ECO:0000256" key="1">
    <source>
        <dbReference type="SAM" id="MobiDB-lite"/>
    </source>
</evidence>
<dbReference type="Proteomes" id="UP000287972">
    <property type="component" value="Unassembled WGS sequence"/>
</dbReference>
<dbReference type="EMBL" id="NKCL01000083">
    <property type="protein sequence ID" value="RSL83456.1"/>
    <property type="molecule type" value="Genomic_DNA"/>
</dbReference>
<dbReference type="AlphaFoldDB" id="A0A428S1H5"/>
<comment type="caution">
    <text evidence="2">The sequence shown here is derived from an EMBL/GenBank/DDBJ whole genome shotgun (WGS) entry which is preliminary data.</text>
</comment>
<gene>
    <name evidence="2" type="ORF">CEP51_004513</name>
</gene>
<protein>
    <submittedName>
        <fullName evidence="2">Uncharacterized protein</fullName>
    </submittedName>
</protein>
<feature type="region of interest" description="Disordered" evidence="1">
    <location>
        <begin position="1"/>
        <end position="166"/>
    </location>
</feature>
<evidence type="ECO:0000313" key="3">
    <source>
        <dbReference type="Proteomes" id="UP000287972"/>
    </source>
</evidence>
<proteinExistence type="predicted"/>
<feature type="compositionally biased region" description="Basic and acidic residues" evidence="1">
    <location>
        <begin position="134"/>
        <end position="147"/>
    </location>
</feature>
<feature type="compositionally biased region" description="Polar residues" evidence="1">
    <location>
        <begin position="1"/>
        <end position="19"/>
    </location>
</feature>
<evidence type="ECO:0000313" key="2">
    <source>
        <dbReference type="EMBL" id="RSL83456.1"/>
    </source>
</evidence>
<accession>A0A428S1H5</accession>
<keyword evidence="3" id="KW-1185">Reference proteome</keyword>
<organism evidence="2 3">
    <name type="scientific">Fusarium floridanum</name>
    <dbReference type="NCBI Taxonomy" id="1325733"/>
    <lineage>
        <taxon>Eukaryota</taxon>
        <taxon>Fungi</taxon>
        <taxon>Dikarya</taxon>
        <taxon>Ascomycota</taxon>
        <taxon>Pezizomycotina</taxon>
        <taxon>Sordariomycetes</taxon>
        <taxon>Hypocreomycetidae</taxon>
        <taxon>Hypocreales</taxon>
        <taxon>Nectriaceae</taxon>
        <taxon>Fusarium</taxon>
        <taxon>Fusarium solani species complex</taxon>
    </lineage>
</organism>
<sequence length="564" mass="62035">MNTQESSGQEPTCNPSEASARSKPIPKGEPTPPTTTSTSSSSRPRRQWSRLESAKNRLKASESLNAQSSFSQPQPQEDGPSSRVDSLSKDLDASTLNETIDDKTTENGTADALPTNKTSTDKQPASETAAHDSPASEHNEDKSKPDARNPPPESSKQDPGAATPPLFSVDKAAEDAMKLFGLDAEALLWTLVYRVICLEHRQGFLPEEYDKIQYVSVNVGHHMRNIRWDIARRQQAASTEHPDTATTQMPTETKLERTVAAMAQASTVMKPEMIKTTVARLPGEIDRAIKEIDELRAESPETVEAKSAWIQKLEELSMGHLRPLQDQVAAILRAKNVSLKDRAAIAKSVLAMDIAISAVIRERETLQTAIAEATAAELPNMPQAIPAQTPKETQEEMLAQAARRVQMFKAFRDTVAQIPEIAEDTELPLALKRTAETLVETMSTARTYLTAMPARMEEAAQICEEFEIAAAVITARLKLTNVTEEEPAADKHAGPTYPWGIFEKLEKAAKTTMDYEISMARQGFKERVTNPRDATEAQLRPKRIQYLLVSIAAQCSNLSVDLAL</sequence>